<dbReference type="GO" id="GO:0016301">
    <property type="term" value="F:kinase activity"/>
    <property type="evidence" value="ECO:0007669"/>
    <property type="project" value="UniProtKB-KW"/>
</dbReference>
<dbReference type="GO" id="GO:0005886">
    <property type="term" value="C:plasma membrane"/>
    <property type="evidence" value="ECO:0007669"/>
    <property type="project" value="InterPro"/>
</dbReference>
<evidence type="ECO:0000313" key="1">
    <source>
        <dbReference type="EMBL" id="GFQ03974.1"/>
    </source>
</evidence>
<dbReference type="GO" id="GO:0019210">
    <property type="term" value="F:kinase inhibitor activity"/>
    <property type="evidence" value="ECO:0007669"/>
    <property type="project" value="InterPro"/>
</dbReference>
<name>A0A830D6W6_9LAMI</name>
<dbReference type="OrthoDB" id="1938320at2759"/>
<keyword evidence="1" id="KW-0418">Kinase</keyword>
<comment type="caution">
    <text evidence="1">The sequence shown here is derived from an EMBL/GenBank/DDBJ whole genome shotgun (WGS) entry which is preliminary data.</text>
</comment>
<dbReference type="PANTHER" id="PTHR33312:SF21">
    <property type="entry name" value="MEMBRANE-ASSOCIATED KINASE REGULATOR 3-RELATED"/>
    <property type="match status" value="1"/>
</dbReference>
<accession>A0A830D6W6</accession>
<dbReference type="EMBL" id="BMAC01000889">
    <property type="protein sequence ID" value="GFQ03974.1"/>
    <property type="molecule type" value="Genomic_DNA"/>
</dbReference>
<sequence>MEFKFQISLSTISLPADHLFHMGKILPLQNVDESSTFNTPLFTPTTTSANNTPFESCNISPSDSCHISTELNPTDYRSMTSSGNPEEEKKYSDWAKKIKPATNKWTAYLKSLFTKSSAKKQCSHGYFKNSAAKDHHKMSNHRRSFSHGLIFKSLSKPKTASSSSSTSSSENFKTELENPIQAAIGHCKRSHQQLYSKQIAAI</sequence>
<dbReference type="InterPro" id="IPR039620">
    <property type="entry name" value="BKI1/MAKR1/3/4"/>
</dbReference>
<dbReference type="PANTHER" id="PTHR33312">
    <property type="entry name" value="MEMBRANE-ASSOCIATED KINASE REGULATOR 4-RELATED"/>
    <property type="match status" value="1"/>
</dbReference>
<organism evidence="1 2">
    <name type="scientific">Phtheirospermum japonicum</name>
    <dbReference type="NCBI Taxonomy" id="374723"/>
    <lineage>
        <taxon>Eukaryota</taxon>
        <taxon>Viridiplantae</taxon>
        <taxon>Streptophyta</taxon>
        <taxon>Embryophyta</taxon>
        <taxon>Tracheophyta</taxon>
        <taxon>Spermatophyta</taxon>
        <taxon>Magnoliopsida</taxon>
        <taxon>eudicotyledons</taxon>
        <taxon>Gunneridae</taxon>
        <taxon>Pentapetalae</taxon>
        <taxon>asterids</taxon>
        <taxon>lamiids</taxon>
        <taxon>Lamiales</taxon>
        <taxon>Orobanchaceae</taxon>
        <taxon>Orobanchaceae incertae sedis</taxon>
        <taxon>Phtheirospermum</taxon>
    </lineage>
</organism>
<keyword evidence="2" id="KW-1185">Reference proteome</keyword>
<gene>
    <name evidence="1" type="ORF">PHJA_002541300</name>
</gene>
<keyword evidence="1" id="KW-0808">Transferase</keyword>
<dbReference type="AlphaFoldDB" id="A0A830D6W6"/>
<reference evidence="1" key="1">
    <citation type="submission" date="2020-07" db="EMBL/GenBank/DDBJ databases">
        <title>Ethylene signaling mediates host invasion by parasitic plants.</title>
        <authorList>
            <person name="Yoshida S."/>
        </authorList>
    </citation>
    <scope>NUCLEOTIDE SEQUENCE</scope>
    <source>
        <strain evidence="1">Okayama</strain>
    </source>
</reference>
<evidence type="ECO:0000313" key="2">
    <source>
        <dbReference type="Proteomes" id="UP000653305"/>
    </source>
</evidence>
<protein>
    <submittedName>
        <fullName evidence="1">Probable membrane-associated kinase regulator 4</fullName>
    </submittedName>
</protein>
<dbReference type="Proteomes" id="UP000653305">
    <property type="component" value="Unassembled WGS sequence"/>
</dbReference>
<proteinExistence type="predicted"/>